<keyword evidence="1" id="KW-0812">Transmembrane</keyword>
<evidence type="ECO:0000313" key="3">
    <source>
        <dbReference type="Proteomes" id="UP000243459"/>
    </source>
</evidence>
<dbReference type="PANTHER" id="PTHR33133:SF3">
    <property type="entry name" value="TRANSMEMBRANE PROTEIN"/>
    <property type="match status" value="1"/>
</dbReference>
<keyword evidence="1" id="KW-0472">Membrane</keyword>
<evidence type="ECO:0000313" key="2">
    <source>
        <dbReference type="EMBL" id="ONK64795.1"/>
    </source>
</evidence>
<dbReference type="OrthoDB" id="687732at2759"/>
<name>A0A5P1EFX0_ASPOF</name>
<accession>A0A5P1EFX0</accession>
<protein>
    <recommendedName>
        <fullName evidence="4">Transmembrane protein</fullName>
    </recommendedName>
</protein>
<dbReference type="Gramene" id="ONK64795">
    <property type="protein sequence ID" value="ONK64795"/>
    <property type="gene ID" value="A4U43_C07F30000"/>
</dbReference>
<dbReference type="OMA" id="CIFFKSC"/>
<reference evidence="3" key="1">
    <citation type="journal article" date="2017" name="Nat. Commun.">
        <title>The asparagus genome sheds light on the origin and evolution of a young Y chromosome.</title>
        <authorList>
            <person name="Harkess A."/>
            <person name="Zhou J."/>
            <person name="Xu C."/>
            <person name="Bowers J.E."/>
            <person name="Van der Hulst R."/>
            <person name="Ayyampalayam S."/>
            <person name="Mercati F."/>
            <person name="Riccardi P."/>
            <person name="McKain M.R."/>
            <person name="Kakrana A."/>
            <person name="Tang H."/>
            <person name="Ray J."/>
            <person name="Groenendijk J."/>
            <person name="Arikit S."/>
            <person name="Mathioni S.M."/>
            <person name="Nakano M."/>
            <person name="Shan H."/>
            <person name="Telgmann-Rauber A."/>
            <person name="Kanno A."/>
            <person name="Yue Z."/>
            <person name="Chen H."/>
            <person name="Li W."/>
            <person name="Chen Y."/>
            <person name="Xu X."/>
            <person name="Zhang Y."/>
            <person name="Luo S."/>
            <person name="Chen H."/>
            <person name="Gao J."/>
            <person name="Mao Z."/>
            <person name="Pires J.C."/>
            <person name="Luo M."/>
            <person name="Kudrna D."/>
            <person name="Wing R.A."/>
            <person name="Meyers B.C."/>
            <person name="Yi K."/>
            <person name="Kong H."/>
            <person name="Lavrijsen P."/>
            <person name="Sunseri F."/>
            <person name="Falavigna A."/>
            <person name="Ye Y."/>
            <person name="Leebens-Mack J.H."/>
            <person name="Chen G."/>
        </authorList>
    </citation>
    <scope>NUCLEOTIDE SEQUENCE [LARGE SCALE GENOMIC DNA]</scope>
    <source>
        <strain evidence="3">cv. DH0086</strain>
    </source>
</reference>
<evidence type="ECO:0000256" key="1">
    <source>
        <dbReference type="SAM" id="Phobius"/>
    </source>
</evidence>
<keyword evidence="3" id="KW-1185">Reference proteome</keyword>
<dbReference type="PANTHER" id="PTHR33133">
    <property type="entry name" value="OS08G0107100 PROTEIN-RELATED"/>
    <property type="match status" value="1"/>
</dbReference>
<sequence>MQNTMGEANKLLRSSIHAFFQNYTSFISVAALLLLPVSSSFLLSQAILTSSPSTLHFISSRLRSLFQASSFPSSSPLFPLLNLLLSQTLFSSIFTLPFTLTFLLLAKASVAQITPKNPFPPFSSILNLYPTLLTTHIFSSFILLSANSSIFVTLFLVFNIAELVGVSSDESLLIISLIGVIIYSIVLANTVLICNLGLIVSAMENCSGYVPLLKACLLMRKRVATALSLALPTNLAMALIEALFQYRVVRLYHVSKKLNMAIVCEGFLVAYMHSVVMVVEIIVSCLFYKRCRLSSGEDWEEGFGYRIEMEPEDKEEV</sequence>
<feature type="transmembrane region" description="Helical" evidence="1">
    <location>
        <begin position="173"/>
        <end position="202"/>
    </location>
</feature>
<feature type="transmembrane region" description="Helical" evidence="1">
    <location>
        <begin position="141"/>
        <end position="161"/>
    </location>
</feature>
<dbReference type="EMBL" id="CM007387">
    <property type="protein sequence ID" value="ONK64795.1"/>
    <property type="molecule type" value="Genomic_DNA"/>
</dbReference>
<gene>
    <name evidence="2" type="ORF">A4U43_C07F30000</name>
</gene>
<organism evidence="2 3">
    <name type="scientific">Asparagus officinalis</name>
    <name type="common">Garden asparagus</name>
    <dbReference type="NCBI Taxonomy" id="4686"/>
    <lineage>
        <taxon>Eukaryota</taxon>
        <taxon>Viridiplantae</taxon>
        <taxon>Streptophyta</taxon>
        <taxon>Embryophyta</taxon>
        <taxon>Tracheophyta</taxon>
        <taxon>Spermatophyta</taxon>
        <taxon>Magnoliopsida</taxon>
        <taxon>Liliopsida</taxon>
        <taxon>Asparagales</taxon>
        <taxon>Asparagaceae</taxon>
        <taxon>Asparagoideae</taxon>
        <taxon>Asparagus</taxon>
    </lineage>
</organism>
<proteinExistence type="predicted"/>
<dbReference type="Proteomes" id="UP000243459">
    <property type="component" value="Chromosome 7"/>
</dbReference>
<evidence type="ECO:0008006" key="4">
    <source>
        <dbReference type="Google" id="ProtNLM"/>
    </source>
</evidence>
<feature type="transmembrane region" description="Helical" evidence="1">
    <location>
        <begin position="84"/>
        <end position="106"/>
    </location>
</feature>
<keyword evidence="1" id="KW-1133">Transmembrane helix</keyword>
<dbReference type="AlphaFoldDB" id="A0A5P1EFX0"/>
<feature type="transmembrane region" description="Helical" evidence="1">
    <location>
        <begin position="20"/>
        <end position="43"/>
    </location>
</feature>
<feature type="transmembrane region" description="Helical" evidence="1">
    <location>
        <begin position="266"/>
        <end position="288"/>
    </location>
</feature>
<feature type="transmembrane region" description="Helical" evidence="1">
    <location>
        <begin position="223"/>
        <end position="246"/>
    </location>
</feature>